<organism evidence="3 4">
    <name type="scientific">Armillaria borealis</name>
    <dbReference type="NCBI Taxonomy" id="47425"/>
    <lineage>
        <taxon>Eukaryota</taxon>
        <taxon>Fungi</taxon>
        <taxon>Dikarya</taxon>
        <taxon>Basidiomycota</taxon>
        <taxon>Agaricomycotina</taxon>
        <taxon>Agaricomycetes</taxon>
        <taxon>Agaricomycetidae</taxon>
        <taxon>Agaricales</taxon>
        <taxon>Marasmiineae</taxon>
        <taxon>Physalacriaceae</taxon>
        <taxon>Armillaria</taxon>
    </lineage>
</organism>
<reference evidence="3" key="1">
    <citation type="submission" date="2023-06" db="EMBL/GenBank/DDBJ databases">
        <authorList>
            <consortium name="Lawrence Berkeley National Laboratory"/>
            <person name="Ahrendt S."/>
            <person name="Sahu N."/>
            <person name="Indic B."/>
            <person name="Wong-Bajracharya J."/>
            <person name="Merenyi Z."/>
            <person name="Ke H.-M."/>
            <person name="Monk M."/>
            <person name="Kocsube S."/>
            <person name="Drula E."/>
            <person name="Lipzen A."/>
            <person name="Balint B."/>
            <person name="Henrissat B."/>
            <person name="Andreopoulos B."/>
            <person name="Martin F.M."/>
            <person name="Harder C.B."/>
            <person name="Rigling D."/>
            <person name="Ford K.L."/>
            <person name="Foster G.D."/>
            <person name="Pangilinan J."/>
            <person name="Papanicolaou A."/>
            <person name="Barry K."/>
            <person name="LaButti K."/>
            <person name="Viragh M."/>
            <person name="Koriabine M."/>
            <person name="Yan M."/>
            <person name="Riley R."/>
            <person name="Champramary S."/>
            <person name="Plett K.L."/>
            <person name="Tsai I.J."/>
            <person name="Slot J."/>
            <person name="Sipos G."/>
            <person name="Plett J."/>
            <person name="Nagy L.G."/>
            <person name="Grigoriev I.V."/>
        </authorList>
    </citation>
    <scope>NUCLEOTIDE SEQUENCE</scope>
    <source>
        <strain evidence="3">FPL87.14</strain>
    </source>
</reference>
<comment type="similarity">
    <text evidence="1">Belongs to the SH3BGR family.</text>
</comment>
<evidence type="ECO:0000256" key="2">
    <source>
        <dbReference type="SAM" id="MobiDB-lite"/>
    </source>
</evidence>
<name>A0AA39K8Q9_9AGAR</name>
<feature type="region of interest" description="Disordered" evidence="2">
    <location>
        <begin position="203"/>
        <end position="232"/>
    </location>
</feature>
<feature type="region of interest" description="Disordered" evidence="2">
    <location>
        <begin position="112"/>
        <end position="131"/>
    </location>
</feature>
<accession>A0AA39K8Q9</accession>
<feature type="compositionally biased region" description="Basic and acidic residues" evidence="2">
    <location>
        <begin position="221"/>
        <end position="232"/>
    </location>
</feature>
<dbReference type="PANTHER" id="PTHR12232">
    <property type="entry name" value="SH3 DOMAIN-BINDING GLUTAMIC ACID-RICH-LIKE PROTEIN"/>
    <property type="match status" value="1"/>
</dbReference>
<dbReference type="InterPro" id="IPR036249">
    <property type="entry name" value="Thioredoxin-like_sf"/>
</dbReference>
<protein>
    <recommendedName>
        <fullName evidence="5">Glutaredoxin domain-containing protein</fullName>
    </recommendedName>
</protein>
<keyword evidence="4" id="KW-1185">Reference proteome</keyword>
<dbReference type="GO" id="GO:0005737">
    <property type="term" value="C:cytoplasm"/>
    <property type="evidence" value="ECO:0007669"/>
    <property type="project" value="TreeGrafter"/>
</dbReference>
<dbReference type="EMBL" id="JAUEPT010000001">
    <property type="protein sequence ID" value="KAK0456651.1"/>
    <property type="molecule type" value="Genomic_DNA"/>
</dbReference>
<dbReference type="AlphaFoldDB" id="A0AA39K8Q9"/>
<evidence type="ECO:0008006" key="5">
    <source>
        <dbReference type="Google" id="ProtNLM"/>
    </source>
</evidence>
<proteinExistence type="inferred from homology"/>
<dbReference type="SUPFAM" id="SSF52833">
    <property type="entry name" value="Thioredoxin-like"/>
    <property type="match status" value="1"/>
</dbReference>
<evidence type="ECO:0000313" key="4">
    <source>
        <dbReference type="Proteomes" id="UP001175226"/>
    </source>
</evidence>
<dbReference type="Gene3D" id="3.40.30.10">
    <property type="entry name" value="Glutaredoxin"/>
    <property type="match status" value="1"/>
</dbReference>
<dbReference type="PANTHER" id="PTHR12232:SF0">
    <property type="entry name" value="THIOREDOXIN DOMAIN-CONTAINING PROTEIN"/>
    <property type="match status" value="1"/>
</dbReference>
<dbReference type="InterPro" id="IPR051033">
    <property type="entry name" value="SH3BGR"/>
</dbReference>
<dbReference type="InterPro" id="IPR006993">
    <property type="entry name" value="Glut_rich_SH3-bd"/>
</dbReference>
<comment type="caution">
    <text evidence="3">The sequence shown here is derived from an EMBL/GenBank/DDBJ whole genome shotgun (WGS) entry which is preliminary data.</text>
</comment>
<gene>
    <name evidence="3" type="ORF">EV421DRAFT_2029122</name>
</gene>
<evidence type="ECO:0000256" key="1">
    <source>
        <dbReference type="ARBA" id="ARBA00007764"/>
    </source>
</evidence>
<evidence type="ECO:0000313" key="3">
    <source>
        <dbReference type="EMBL" id="KAK0456651.1"/>
    </source>
</evidence>
<sequence>MSPPIQLFLTTIASQPALRQRQEYLLRILQVKKIPFTSYDLASDETAKRLWKRKAPLGIADTLRTLPGAYSLTDKQQLPGILVGGRFPGVFAEFEDAVEYDELDTFLRLKEPWNPDVDEDEPAPPVRPIGVPGAMMPLQMTPERLKSKILAKPVSSPLARPQIPVNKREGEFDISTELSGYGLQGVRVTEDELRDLVAELGLDGDDAGDLVKGLSSGPVGQEKKEPEIKVDKSPDAKVVKALEVDKKDREV</sequence>
<dbReference type="Pfam" id="PF04908">
    <property type="entry name" value="SH3BGR"/>
    <property type="match status" value="1"/>
</dbReference>
<dbReference type="Proteomes" id="UP001175226">
    <property type="component" value="Unassembled WGS sequence"/>
</dbReference>